<reference evidence="1 2" key="1">
    <citation type="submission" date="2024-08" db="EMBL/GenBank/DDBJ databases">
        <authorList>
            <person name="Cucini C."/>
            <person name="Frati F."/>
        </authorList>
    </citation>
    <scope>NUCLEOTIDE SEQUENCE [LARGE SCALE GENOMIC DNA]</scope>
</reference>
<organism evidence="1 2">
    <name type="scientific">Orchesella dallaii</name>
    <dbReference type="NCBI Taxonomy" id="48710"/>
    <lineage>
        <taxon>Eukaryota</taxon>
        <taxon>Metazoa</taxon>
        <taxon>Ecdysozoa</taxon>
        <taxon>Arthropoda</taxon>
        <taxon>Hexapoda</taxon>
        <taxon>Collembola</taxon>
        <taxon>Entomobryomorpha</taxon>
        <taxon>Entomobryoidea</taxon>
        <taxon>Orchesellidae</taxon>
        <taxon>Orchesellinae</taxon>
        <taxon>Orchesella</taxon>
    </lineage>
</organism>
<dbReference type="Proteomes" id="UP001642540">
    <property type="component" value="Unassembled WGS sequence"/>
</dbReference>
<evidence type="ECO:0008006" key="3">
    <source>
        <dbReference type="Google" id="ProtNLM"/>
    </source>
</evidence>
<comment type="caution">
    <text evidence="1">The sequence shown here is derived from an EMBL/GenBank/DDBJ whole genome shotgun (WGS) entry which is preliminary data.</text>
</comment>
<proteinExistence type="predicted"/>
<keyword evidence="2" id="KW-1185">Reference proteome</keyword>
<protein>
    <recommendedName>
        <fullName evidence="3">GIY-YIG domain-containing protein</fullName>
    </recommendedName>
</protein>
<gene>
    <name evidence="1" type="ORF">ODALV1_LOCUS5505</name>
</gene>
<sequence length="178" mass="20796">MRNRYPKWLIEKVLYKKFVDNNYNWPDKQNVSQSQDSQMEIEFVCIPFTRGTSQAISRSIRNHTFGSNTIVKIAFSPGPKLSSIFNTHKDKFKTECGIYEARCLSCISVYVGEAGQPLKLRAYQHLNAIRNVFPFSNCITHSRLQLHTQNRRFEFPFTKTRIEKVETKISGVSLYYQI</sequence>
<name>A0ABP1PZ69_9HEXA</name>
<evidence type="ECO:0000313" key="2">
    <source>
        <dbReference type="Proteomes" id="UP001642540"/>
    </source>
</evidence>
<accession>A0ABP1PZ69</accession>
<dbReference type="EMBL" id="CAXLJM020000016">
    <property type="protein sequence ID" value="CAL8083507.1"/>
    <property type="molecule type" value="Genomic_DNA"/>
</dbReference>
<evidence type="ECO:0000313" key="1">
    <source>
        <dbReference type="EMBL" id="CAL8083507.1"/>
    </source>
</evidence>